<dbReference type="Proteomes" id="UP000030752">
    <property type="component" value="Unassembled WGS sequence"/>
</dbReference>
<proteinExistence type="predicted"/>
<protein>
    <recommendedName>
        <fullName evidence="2">SRP9 domain-containing protein</fullName>
    </recommendedName>
</protein>
<feature type="region of interest" description="Disordered" evidence="1">
    <location>
        <begin position="145"/>
        <end position="170"/>
    </location>
</feature>
<dbReference type="InParanoid" id="W2S7X0"/>
<evidence type="ECO:0000313" key="4">
    <source>
        <dbReference type="Proteomes" id="UP000030752"/>
    </source>
</evidence>
<dbReference type="STRING" id="1220924.W2S7X0"/>
<dbReference type="PANTHER" id="PTHR12834">
    <property type="entry name" value="SIGNAL RECOGNITION PARTICLE 9 KDA PROTEIN"/>
    <property type="match status" value="1"/>
</dbReference>
<accession>W2S7X0</accession>
<dbReference type="eggNOG" id="ENOG502SD1I">
    <property type="taxonomic scope" value="Eukaryota"/>
</dbReference>
<feature type="domain" description="SRP9" evidence="2">
    <location>
        <begin position="5"/>
        <end position="106"/>
    </location>
</feature>
<dbReference type="EMBL" id="KB822713">
    <property type="protein sequence ID" value="ETN44801.1"/>
    <property type="molecule type" value="Genomic_DNA"/>
</dbReference>
<dbReference type="GeneID" id="19977015"/>
<evidence type="ECO:0000256" key="1">
    <source>
        <dbReference type="SAM" id="MobiDB-lite"/>
    </source>
</evidence>
<gene>
    <name evidence="3" type="ORF">HMPREF1541_09676</name>
</gene>
<name>W2S7X0_CYPE1</name>
<evidence type="ECO:0000259" key="2">
    <source>
        <dbReference type="Pfam" id="PF05486"/>
    </source>
</evidence>
<dbReference type="InterPro" id="IPR039432">
    <property type="entry name" value="SRP9_dom"/>
</dbReference>
<dbReference type="VEuPathDB" id="FungiDB:HMPREF1541_09676"/>
<dbReference type="OrthoDB" id="5419752at2759"/>
<keyword evidence="4" id="KW-1185">Reference proteome</keyword>
<dbReference type="GO" id="GO:0006614">
    <property type="term" value="P:SRP-dependent cotranslational protein targeting to membrane"/>
    <property type="evidence" value="ECO:0007669"/>
    <property type="project" value="InterPro"/>
</dbReference>
<dbReference type="PANTHER" id="PTHR12834:SF12">
    <property type="entry name" value="SIGNAL RECOGNITION PARTICLE 9 KDA PROTEIN"/>
    <property type="match status" value="1"/>
</dbReference>
<dbReference type="InterPro" id="IPR039914">
    <property type="entry name" value="SRP9-like"/>
</dbReference>
<organism evidence="3 4">
    <name type="scientific">Cyphellophora europaea (strain CBS 101466)</name>
    <name type="common">Phialophora europaea</name>
    <dbReference type="NCBI Taxonomy" id="1220924"/>
    <lineage>
        <taxon>Eukaryota</taxon>
        <taxon>Fungi</taxon>
        <taxon>Dikarya</taxon>
        <taxon>Ascomycota</taxon>
        <taxon>Pezizomycotina</taxon>
        <taxon>Eurotiomycetes</taxon>
        <taxon>Chaetothyriomycetidae</taxon>
        <taxon>Chaetothyriales</taxon>
        <taxon>Cyphellophoraceae</taxon>
        <taxon>Cyphellophora</taxon>
    </lineage>
</organism>
<feature type="region of interest" description="Disordered" evidence="1">
    <location>
        <begin position="29"/>
        <end position="69"/>
    </location>
</feature>
<dbReference type="AlphaFoldDB" id="W2S7X0"/>
<feature type="compositionally biased region" description="Polar residues" evidence="1">
    <location>
        <begin position="38"/>
        <end position="56"/>
    </location>
</feature>
<evidence type="ECO:0000313" key="3">
    <source>
        <dbReference type="EMBL" id="ETN44801.1"/>
    </source>
</evidence>
<dbReference type="RefSeq" id="XP_008712571.1">
    <property type="nucleotide sequence ID" value="XM_008714349.1"/>
</dbReference>
<reference evidence="3 4" key="1">
    <citation type="submission" date="2013-03" db="EMBL/GenBank/DDBJ databases">
        <title>The Genome Sequence of Phialophora europaea CBS 101466.</title>
        <authorList>
            <consortium name="The Broad Institute Genomics Platform"/>
            <person name="Cuomo C."/>
            <person name="de Hoog S."/>
            <person name="Gorbushina A."/>
            <person name="Walker B."/>
            <person name="Young S.K."/>
            <person name="Zeng Q."/>
            <person name="Gargeya S."/>
            <person name="Fitzgerald M."/>
            <person name="Haas B."/>
            <person name="Abouelleil A."/>
            <person name="Allen A.W."/>
            <person name="Alvarado L."/>
            <person name="Arachchi H.M."/>
            <person name="Berlin A.M."/>
            <person name="Chapman S.B."/>
            <person name="Gainer-Dewar J."/>
            <person name="Goldberg J."/>
            <person name="Griggs A."/>
            <person name="Gujja S."/>
            <person name="Hansen M."/>
            <person name="Howarth C."/>
            <person name="Imamovic A."/>
            <person name="Ireland A."/>
            <person name="Larimer J."/>
            <person name="McCowan C."/>
            <person name="Murphy C."/>
            <person name="Pearson M."/>
            <person name="Poon T.W."/>
            <person name="Priest M."/>
            <person name="Roberts A."/>
            <person name="Saif S."/>
            <person name="Shea T."/>
            <person name="Sisk P."/>
            <person name="Sykes S."/>
            <person name="Wortman J."/>
            <person name="Nusbaum C."/>
            <person name="Birren B."/>
        </authorList>
    </citation>
    <scope>NUCLEOTIDE SEQUENCE [LARGE SCALE GENOMIC DNA]</scope>
    <source>
        <strain evidence="3 4">CBS 101466</strain>
    </source>
</reference>
<dbReference type="Pfam" id="PF05486">
    <property type="entry name" value="SRP9-21"/>
    <property type="match status" value="1"/>
</dbReference>
<dbReference type="HOGENOM" id="CLU_096859_0_0_1"/>
<dbReference type="GO" id="GO:0005786">
    <property type="term" value="C:signal recognition particle, endoplasmic reticulum targeting"/>
    <property type="evidence" value="ECO:0007669"/>
    <property type="project" value="TreeGrafter"/>
</dbReference>
<sequence>MPDLPTLNAFLSSASLLLSAYPSARITTKYSLPRAPKNASSKPTKQSSEAASTNVDGEQAPHQKKEPSATLTCKVYHAPSGICLKYKTDKAQEVGRLITSLGKLGRGEAIEVSSAAAGAEMEGEKMDVDSGPSVAVKEEDAVVTGKPVAQQAAGGSVGGGGGKKKKKGKR</sequence>